<name>A0A1R1JV37_ALCXX</name>
<proteinExistence type="predicted"/>
<sequence>MSDGLDDKLARALALSVAQQPRANLQQLARSAGISKATLYRIAPTRDGVIDLLLERATQYLQDALVRAELETPPYAAALQRLTEAVVQGREFYMFWNHAQWVRVIDSRTVDLSVPIPSFYGQALENFFLNGQKAGVFRIDVPSLWLVRAYDFLLYAAIDAAQRGEIAPLGMTSMVQKLFLEGASDARA</sequence>
<dbReference type="EMBL" id="MJMN01000011">
    <property type="protein sequence ID" value="OMG89239.1"/>
    <property type="molecule type" value="Genomic_DNA"/>
</dbReference>
<comment type="caution">
    <text evidence="1">The sequence shown here is derived from an EMBL/GenBank/DDBJ whole genome shotgun (WGS) entry which is preliminary data.</text>
</comment>
<evidence type="ECO:0000313" key="2">
    <source>
        <dbReference type="Proteomes" id="UP000187251"/>
    </source>
</evidence>
<dbReference type="Proteomes" id="UP000187251">
    <property type="component" value="Unassembled WGS sequence"/>
</dbReference>
<evidence type="ECO:0000313" key="1">
    <source>
        <dbReference type="EMBL" id="OMG89239.1"/>
    </source>
</evidence>
<accession>A0A1R1JV37</accession>
<dbReference type="Gene3D" id="1.10.357.10">
    <property type="entry name" value="Tetracycline Repressor, domain 2"/>
    <property type="match status" value="1"/>
</dbReference>
<dbReference type="InterPro" id="IPR009057">
    <property type="entry name" value="Homeodomain-like_sf"/>
</dbReference>
<gene>
    <name evidence="1" type="ORF">BIZ92_24390</name>
</gene>
<dbReference type="RefSeq" id="WP_076411226.1">
    <property type="nucleotide sequence ID" value="NZ_AP028040.1"/>
</dbReference>
<dbReference type="OrthoDB" id="8654052at2"/>
<dbReference type="SUPFAM" id="SSF46689">
    <property type="entry name" value="Homeodomain-like"/>
    <property type="match status" value="1"/>
</dbReference>
<organism evidence="1 2">
    <name type="scientific">Alcaligenes xylosoxydans xylosoxydans</name>
    <name type="common">Achromobacter xylosoxidans</name>
    <dbReference type="NCBI Taxonomy" id="85698"/>
    <lineage>
        <taxon>Bacteria</taxon>
        <taxon>Pseudomonadati</taxon>
        <taxon>Pseudomonadota</taxon>
        <taxon>Betaproteobacteria</taxon>
        <taxon>Burkholderiales</taxon>
        <taxon>Alcaligenaceae</taxon>
        <taxon>Achromobacter</taxon>
    </lineage>
</organism>
<protein>
    <submittedName>
        <fullName evidence="1">Transcriptional regulator</fullName>
    </submittedName>
</protein>
<dbReference type="AlphaFoldDB" id="A0A1R1JV37"/>
<reference evidence="1 2" key="1">
    <citation type="submission" date="2016-09" db="EMBL/GenBank/DDBJ databases">
        <title>Phylogenomics of Achromobacter.</title>
        <authorList>
            <person name="Jeukens J."/>
            <person name="Freschi L."/>
            <person name="Vincent A.T."/>
            <person name="Emond-Rheault J.-G."/>
            <person name="Kukavica-Ibrulj I."/>
            <person name="Charette S.J."/>
            <person name="Levesque R.C."/>
        </authorList>
    </citation>
    <scope>NUCLEOTIDE SEQUENCE [LARGE SCALE GENOMIC DNA]</scope>
    <source>
        <strain evidence="1 2">AUS488</strain>
    </source>
</reference>